<organism evidence="1 2">
    <name type="scientific">Cylindrodendrum hubeiense</name>
    <dbReference type="NCBI Taxonomy" id="595255"/>
    <lineage>
        <taxon>Eukaryota</taxon>
        <taxon>Fungi</taxon>
        <taxon>Dikarya</taxon>
        <taxon>Ascomycota</taxon>
        <taxon>Pezizomycotina</taxon>
        <taxon>Sordariomycetes</taxon>
        <taxon>Hypocreomycetidae</taxon>
        <taxon>Hypocreales</taxon>
        <taxon>Nectriaceae</taxon>
        <taxon>Cylindrodendrum</taxon>
    </lineage>
</organism>
<dbReference type="PANTHER" id="PTHR42695:SF5">
    <property type="entry name" value="GLUTAMINE AMIDOTRANSFERASE YLR126C-RELATED"/>
    <property type="match status" value="1"/>
</dbReference>
<evidence type="ECO:0008006" key="3">
    <source>
        <dbReference type="Google" id="ProtNLM"/>
    </source>
</evidence>
<dbReference type="GO" id="GO:0005634">
    <property type="term" value="C:nucleus"/>
    <property type="evidence" value="ECO:0007669"/>
    <property type="project" value="TreeGrafter"/>
</dbReference>
<protein>
    <recommendedName>
        <fullName evidence="3">Glutamine amidotransferase domain-containing protein</fullName>
    </recommendedName>
</protein>
<dbReference type="InterPro" id="IPR029062">
    <property type="entry name" value="Class_I_gatase-like"/>
</dbReference>
<dbReference type="OrthoDB" id="92161at2759"/>
<name>A0A9P5HCX6_9HYPO</name>
<keyword evidence="2" id="KW-1185">Reference proteome</keyword>
<sequence>MTSVFRLAILETDKTPSSISDTQGSYGDIVERLVRRGFEQAEGPVPELQITKWDVVKAQSYPRLDEIDGILARALGGRVIKNPKGCELSVTKVDLTPSGIDLFGVGHLNLHQMHLDTVVETPPGMEILGSSAISEVQFMYEPGRVLGIQGHPEANAFIIKQYLDSRFEQNLIEDREYQEALSKIDSEHDGDLFAKAIPKFLFEKRP</sequence>
<dbReference type="PANTHER" id="PTHR42695">
    <property type="entry name" value="GLUTAMINE AMIDOTRANSFERASE YLR126C-RELATED"/>
    <property type="match status" value="1"/>
</dbReference>
<dbReference type="InterPro" id="IPR044992">
    <property type="entry name" value="ChyE-like"/>
</dbReference>
<dbReference type="Gene3D" id="3.40.50.880">
    <property type="match status" value="1"/>
</dbReference>
<proteinExistence type="predicted"/>
<dbReference type="Proteomes" id="UP000722485">
    <property type="component" value="Unassembled WGS sequence"/>
</dbReference>
<evidence type="ECO:0000313" key="2">
    <source>
        <dbReference type="Proteomes" id="UP000722485"/>
    </source>
</evidence>
<evidence type="ECO:0000313" key="1">
    <source>
        <dbReference type="EMBL" id="KAF7555159.1"/>
    </source>
</evidence>
<comment type="caution">
    <text evidence="1">The sequence shown here is derived from an EMBL/GenBank/DDBJ whole genome shotgun (WGS) entry which is preliminary data.</text>
</comment>
<dbReference type="AlphaFoldDB" id="A0A9P5HCX6"/>
<accession>A0A9P5HCX6</accession>
<dbReference type="EMBL" id="JAANBB010000023">
    <property type="protein sequence ID" value="KAF7555159.1"/>
    <property type="molecule type" value="Genomic_DNA"/>
</dbReference>
<dbReference type="SUPFAM" id="SSF52317">
    <property type="entry name" value="Class I glutamine amidotransferase-like"/>
    <property type="match status" value="1"/>
</dbReference>
<gene>
    <name evidence="1" type="ORF">G7Z17_g2380</name>
</gene>
<dbReference type="GO" id="GO:0005829">
    <property type="term" value="C:cytosol"/>
    <property type="evidence" value="ECO:0007669"/>
    <property type="project" value="TreeGrafter"/>
</dbReference>
<reference evidence="1" key="1">
    <citation type="submission" date="2020-03" db="EMBL/GenBank/DDBJ databases">
        <title>Draft Genome Sequence of Cylindrodendrum hubeiense.</title>
        <authorList>
            <person name="Buettner E."/>
            <person name="Kellner H."/>
        </authorList>
    </citation>
    <scope>NUCLEOTIDE SEQUENCE</scope>
    <source>
        <strain evidence="1">IHI 201604</strain>
    </source>
</reference>